<proteinExistence type="predicted"/>
<name>A0ABU3GQM8_9SPHI</name>
<feature type="signal peptide" evidence="1">
    <location>
        <begin position="1"/>
        <end position="22"/>
    </location>
</feature>
<evidence type="ECO:0000313" key="3">
    <source>
        <dbReference type="Proteomes" id="UP001258315"/>
    </source>
</evidence>
<dbReference type="InterPro" id="IPR017853">
    <property type="entry name" value="GH"/>
</dbReference>
<accession>A0ABU3GQM8</accession>
<evidence type="ECO:0000256" key="1">
    <source>
        <dbReference type="SAM" id="SignalP"/>
    </source>
</evidence>
<evidence type="ECO:0000313" key="2">
    <source>
        <dbReference type="EMBL" id="MDT3401935.1"/>
    </source>
</evidence>
<dbReference type="EMBL" id="JAVLVU010000001">
    <property type="protein sequence ID" value="MDT3401935.1"/>
    <property type="molecule type" value="Genomic_DNA"/>
</dbReference>
<sequence>MIYKSILKIVAVLTALPLVLNAQTTAEYSLKVSAKISKQGSGKPGFSEWKEYPTRTIKTLDGYTDNKVRLDNYCGRTDKKAKATGFYYVTQINGRWWSVDPLGNLFICVGMNSVQIGTSDRNKIAFDKNFSSVADWAVKTSSMLNEYGFNACGAWSNYKELRSIKPDKKVAYTVMLDFMGSYGRKKGAFQESGHLGYPDNTIFVFDPEFETYANEYAKQITDNAGDKNLYGYFSDNEMPFRRLTLDSYLGKKDTTDAGFQAATKWLNERKLTQTDITDQVRNEFLGFVVDRYFSIVSKAIRKNDPNHMYLGCRFHSYEKNVPEVFKAAGKYVDVISVNYYNEWTPQAKHLDNWTSWSGRPVIITEWYVKGEDSGMGNYSGAGWVVKTQEDRGLFYQNFTLGLLESGNCVGWHWFKYQDNDPTNTKVDPSNTDANKGILDNEYQAYKPLVQKMQELNNAVYSLTDYFDKRRK</sequence>
<comment type="caution">
    <text evidence="2">The sequence shown here is derived from an EMBL/GenBank/DDBJ whole genome shotgun (WGS) entry which is preliminary data.</text>
</comment>
<gene>
    <name evidence="2" type="ORF">QE417_001007</name>
</gene>
<reference evidence="3" key="1">
    <citation type="submission" date="2023-07" db="EMBL/GenBank/DDBJ databases">
        <title>Functional and genomic diversity of the sorghum phyllosphere microbiome.</title>
        <authorList>
            <person name="Shade A."/>
        </authorList>
    </citation>
    <scope>NUCLEOTIDE SEQUENCE [LARGE SCALE GENOMIC DNA]</scope>
    <source>
        <strain evidence="3">SORGH_AS_0422</strain>
    </source>
</reference>
<dbReference type="Proteomes" id="UP001258315">
    <property type="component" value="Unassembled WGS sequence"/>
</dbReference>
<dbReference type="RefSeq" id="WP_311947941.1">
    <property type="nucleotide sequence ID" value="NZ_JAVLVU010000001.1"/>
</dbReference>
<feature type="chain" id="PRO_5047336984" description="Agarase" evidence="1">
    <location>
        <begin position="23"/>
        <end position="471"/>
    </location>
</feature>
<dbReference type="Gene3D" id="3.20.20.80">
    <property type="entry name" value="Glycosidases"/>
    <property type="match status" value="2"/>
</dbReference>
<organism evidence="2 3">
    <name type="scientific">Mucilaginibacter terrae</name>
    <dbReference type="NCBI Taxonomy" id="1955052"/>
    <lineage>
        <taxon>Bacteria</taxon>
        <taxon>Pseudomonadati</taxon>
        <taxon>Bacteroidota</taxon>
        <taxon>Sphingobacteriia</taxon>
        <taxon>Sphingobacteriales</taxon>
        <taxon>Sphingobacteriaceae</taxon>
        <taxon>Mucilaginibacter</taxon>
    </lineage>
</organism>
<evidence type="ECO:0008006" key="4">
    <source>
        <dbReference type="Google" id="ProtNLM"/>
    </source>
</evidence>
<keyword evidence="1" id="KW-0732">Signal</keyword>
<dbReference type="SUPFAM" id="SSF51445">
    <property type="entry name" value="(Trans)glycosidases"/>
    <property type="match status" value="1"/>
</dbReference>
<protein>
    <recommendedName>
        <fullName evidence="4">Agarase</fullName>
    </recommendedName>
</protein>
<keyword evidence="3" id="KW-1185">Reference proteome</keyword>